<comment type="caution">
    <text evidence="1">The sequence shown here is derived from an EMBL/GenBank/DDBJ whole genome shotgun (WGS) entry which is preliminary data.</text>
</comment>
<accession>A0A2V3DZA4</accession>
<evidence type="ECO:0000313" key="2">
    <source>
        <dbReference type="Proteomes" id="UP000246303"/>
    </source>
</evidence>
<dbReference type="OrthoDB" id="4979399at2"/>
<organism evidence="1 2">
    <name type="scientific">Arthrobacter psychrochitiniphilus</name>
    <dbReference type="NCBI Taxonomy" id="291045"/>
    <lineage>
        <taxon>Bacteria</taxon>
        <taxon>Bacillati</taxon>
        <taxon>Actinomycetota</taxon>
        <taxon>Actinomycetes</taxon>
        <taxon>Micrococcales</taxon>
        <taxon>Micrococcaceae</taxon>
        <taxon>Arthrobacter</taxon>
    </lineage>
</organism>
<keyword evidence="2" id="KW-1185">Reference proteome</keyword>
<dbReference type="AlphaFoldDB" id="A0A2V3DZA4"/>
<dbReference type="Proteomes" id="UP000246303">
    <property type="component" value="Unassembled WGS sequence"/>
</dbReference>
<reference evidence="1 2" key="1">
    <citation type="submission" date="2018-05" db="EMBL/GenBank/DDBJ databases">
        <title>Genetic diversity of glacier-inhabiting Cryobacterium bacteria in China and description of Cryobacterium mengkeensis sp. nov. and Arthrobacter glacialis sp. nov.</title>
        <authorList>
            <person name="Liu Q."/>
            <person name="Xin Y.-H."/>
        </authorList>
    </citation>
    <scope>NUCLEOTIDE SEQUENCE [LARGE SCALE GENOMIC DNA]</scope>
    <source>
        <strain evidence="1 2">GP3</strain>
    </source>
</reference>
<sequence>MTPEQLTPRELAGHNRISTQALTSVAKVAAARVLAVPAAQVRVGWNDEGGLLALSISSVISAPPLSAVSRDAARFLPEGSIIARATAAKARIQSQVEYLSGSRLSRVDVRISGLLMREDGRVS</sequence>
<name>A0A2V3DZA4_9MICC</name>
<proteinExistence type="predicted"/>
<gene>
    <name evidence="1" type="ORF">CVS29_08375</name>
</gene>
<evidence type="ECO:0000313" key="1">
    <source>
        <dbReference type="EMBL" id="PXA66093.1"/>
    </source>
</evidence>
<protein>
    <submittedName>
        <fullName evidence="1">Uncharacterized protein</fullName>
    </submittedName>
</protein>
<dbReference type="RefSeq" id="WP_110105957.1">
    <property type="nucleotide sequence ID" value="NZ_JACBZZ010000001.1"/>
</dbReference>
<dbReference type="EMBL" id="QHLZ01000004">
    <property type="protein sequence ID" value="PXA66093.1"/>
    <property type="molecule type" value="Genomic_DNA"/>
</dbReference>